<dbReference type="Pfam" id="PF02728">
    <property type="entry name" value="Cu_amine_oxidN3"/>
    <property type="match status" value="1"/>
</dbReference>
<comment type="cofactor">
    <cofactor evidence="1">
        <name>Cu cation</name>
        <dbReference type="ChEBI" id="CHEBI:23378"/>
    </cofactor>
</comment>
<comment type="caution">
    <text evidence="15">The sequence shown here is derived from an EMBL/GenBank/DDBJ whole genome shotgun (WGS) entry which is preliminary data.</text>
</comment>
<comment type="cofactor">
    <cofactor evidence="3">
        <name>Zn(2+)</name>
        <dbReference type="ChEBI" id="CHEBI:29105"/>
    </cofactor>
</comment>
<feature type="domain" description="Copper amine oxidase N3-terminal" evidence="14">
    <location>
        <begin position="110"/>
        <end position="210"/>
    </location>
</feature>
<sequence>MLETCCNSDVKPSEPGKVVHPLQPLTTAEIAKAAEIVQKAAPYGDDTRFETIELMEPEKSVVRDFKPGMPFERKARVNVFSAAKVDVTKMIVSLDNEEVLFSEPQPGRRPMIQLEQFLAIEDIVRSDPRFIEGCKKRGIDDMSKVCVDPWSAGNFDIEGEEDRHLCHVFSWVRLRENENFYAHPIEGLNAVVDLISSEVIRVDDYGVTPIPMTEANYEPQFLDELKPKPKPINVEQPEGVNFKFEDGKLVWRDWSLVIGFNAREAVTLHDIQFDGRPVIHRASLVEMTVPYGSPDNGHFRKHVFDVGEYGIGKLANSLELGCDCLGVIKYLDVHMNTMDGEPWSIPKAICIHEEDAGIAWKHTDFRTERVEVRRAAKLVISSICTVGNYDYGLYWYLHTDGRVEFEVKATGVINTVACVPGEPPKYGREVMPGVVGQIHQHIFCARLDMAIDGDENSFVECNTYAEPQGPQNPWGNAFYEEETVLKTENEAGRRINTPTQRYWKVINPNKKNFTGTPTAYKLEPSSCVTPFVYPDSHSGKRANFVQNHVWCTAFDSEERYPAGEFMNHSDGTNDLGEFSAKGRSIENTDIVLWHVFGLHHSVRIEDFPVQPCISAGFMLMPTGFFDGNPLINLPPDVNEGSCNAKV</sequence>
<feature type="domain" description="Copper amine oxidase catalytic" evidence="12">
    <location>
        <begin position="232"/>
        <end position="630"/>
    </location>
</feature>
<keyword evidence="10" id="KW-0464">Manganese</keyword>
<keyword evidence="16" id="KW-1185">Reference proteome</keyword>
<evidence type="ECO:0000256" key="2">
    <source>
        <dbReference type="ARBA" id="ARBA00001936"/>
    </source>
</evidence>
<keyword evidence="8 11" id="KW-0560">Oxidoreductase</keyword>
<evidence type="ECO:0000313" key="16">
    <source>
        <dbReference type="Proteomes" id="UP001597102"/>
    </source>
</evidence>
<dbReference type="Pfam" id="PF01179">
    <property type="entry name" value="Cu_amine_oxid"/>
    <property type="match status" value="1"/>
</dbReference>
<organism evidence="15 16">
    <name type="scientific">Methyloligella solikamskensis</name>
    <dbReference type="NCBI Taxonomy" id="1177756"/>
    <lineage>
        <taxon>Bacteria</taxon>
        <taxon>Pseudomonadati</taxon>
        <taxon>Pseudomonadota</taxon>
        <taxon>Alphaproteobacteria</taxon>
        <taxon>Hyphomicrobiales</taxon>
        <taxon>Hyphomicrobiaceae</taxon>
        <taxon>Methyloligella</taxon>
    </lineage>
</organism>
<comment type="subunit">
    <text evidence="5">Homodimer.</text>
</comment>
<evidence type="ECO:0000256" key="6">
    <source>
        <dbReference type="ARBA" id="ARBA00022723"/>
    </source>
</evidence>
<proteinExistence type="inferred from homology"/>
<evidence type="ECO:0000259" key="14">
    <source>
        <dbReference type="Pfam" id="PF02728"/>
    </source>
</evidence>
<evidence type="ECO:0000256" key="1">
    <source>
        <dbReference type="ARBA" id="ARBA00001935"/>
    </source>
</evidence>
<dbReference type="SUPFAM" id="SSF49998">
    <property type="entry name" value="Amine oxidase catalytic domain"/>
    <property type="match status" value="1"/>
</dbReference>
<evidence type="ECO:0000256" key="10">
    <source>
        <dbReference type="ARBA" id="ARBA00023211"/>
    </source>
</evidence>
<dbReference type="RefSeq" id="WP_379090458.1">
    <property type="nucleotide sequence ID" value="NZ_JBHTJO010000001.1"/>
</dbReference>
<evidence type="ECO:0000256" key="5">
    <source>
        <dbReference type="ARBA" id="ARBA00011738"/>
    </source>
</evidence>
<evidence type="ECO:0000256" key="8">
    <source>
        <dbReference type="ARBA" id="ARBA00023002"/>
    </source>
</evidence>
<dbReference type="InterPro" id="IPR049948">
    <property type="entry name" value="Cu_Am_ox_TPQ-bd"/>
</dbReference>
<keyword evidence="6 11" id="KW-0479">Metal-binding</keyword>
<comment type="similarity">
    <text evidence="4 11">Belongs to the copper/topaquinone oxidase family.</text>
</comment>
<keyword evidence="9 11" id="KW-0186">Copper</keyword>
<dbReference type="InterPro" id="IPR015798">
    <property type="entry name" value="Cu_amine_oxidase_C"/>
</dbReference>
<comment type="cofactor">
    <cofactor evidence="11">
        <name>Cu cation</name>
        <dbReference type="ChEBI" id="CHEBI:23378"/>
    </cofactor>
    <text evidence="11">Contains 1 topaquinone per subunit.</text>
</comment>
<accession>A0ABW3JEK0</accession>
<evidence type="ECO:0000256" key="9">
    <source>
        <dbReference type="ARBA" id="ARBA00023008"/>
    </source>
</evidence>
<evidence type="ECO:0000259" key="13">
    <source>
        <dbReference type="Pfam" id="PF02727"/>
    </source>
</evidence>
<dbReference type="InterPro" id="IPR015800">
    <property type="entry name" value="Cu_amine_oxidase_N2"/>
</dbReference>
<dbReference type="InterPro" id="IPR036460">
    <property type="entry name" value="Cu_amine_oxidase_C_sf"/>
</dbReference>
<evidence type="ECO:0000256" key="4">
    <source>
        <dbReference type="ARBA" id="ARBA00007983"/>
    </source>
</evidence>
<gene>
    <name evidence="15" type="ORF">ACFQ2F_12800</name>
</gene>
<comment type="cofactor">
    <cofactor evidence="2">
        <name>Mn(2+)</name>
        <dbReference type="ChEBI" id="CHEBI:29035"/>
    </cofactor>
</comment>
<dbReference type="Pfam" id="PF02727">
    <property type="entry name" value="Cu_amine_oxidN2"/>
    <property type="match status" value="1"/>
</dbReference>
<dbReference type="GO" id="GO:0008131">
    <property type="term" value="F:primary methylamine oxidase activity"/>
    <property type="evidence" value="ECO:0007669"/>
    <property type="project" value="UniProtKB-EC"/>
</dbReference>
<dbReference type="InterPro" id="IPR015802">
    <property type="entry name" value="Cu_amine_oxidase_N3"/>
</dbReference>
<dbReference type="Gene3D" id="2.70.98.20">
    <property type="entry name" value="Copper amine oxidase, catalytic domain"/>
    <property type="match status" value="1"/>
</dbReference>
<keyword evidence="7 11" id="KW-0801">TPQ</keyword>
<dbReference type="PROSITE" id="PS01164">
    <property type="entry name" value="COPPER_AMINE_OXID_1"/>
    <property type="match status" value="1"/>
</dbReference>
<evidence type="ECO:0000256" key="11">
    <source>
        <dbReference type="RuleBase" id="RU000672"/>
    </source>
</evidence>
<dbReference type="EMBL" id="JBHTJO010000001">
    <property type="protein sequence ID" value="MFD0987978.1"/>
    <property type="molecule type" value="Genomic_DNA"/>
</dbReference>
<dbReference type="PANTHER" id="PTHR10638:SF86">
    <property type="entry name" value="COPPER AMINE OXIDASE 1-RELATED"/>
    <property type="match status" value="1"/>
</dbReference>
<protein>
    <recommendedName>
        <fullName evidence="11">Amine oxidase</fullName>
        <ecNumber evidence="11">1.4.3.-</ecNumber>
    </recommendedName>
</protein>
<evidence type="ECO:0000256" key="7">
    <source>
        <dbReference type="ARBA" id="ARBA00022772"/>
    </source>
</evidence>
<dbReference type="InterPro" id="IPR016182">
    <property type="entry name" value="Cu_amine_oxidase_N-reg"/>
</dbReference>
<dbReference type="Proteomes" id="UP001597102">
    <property type="component" value="Unassembled WGS sequence"/>
</dbReference>
<feature type="domain" description="Copper amine oxidase N2-terminal" evidence="13">
    <location>
        <begin position="20"/>
        <end position="100"/>
    </location>
</feature>
<evidence type="ECO:0000256" key="3">
    <source>
        <dbReference type="ARBA" id="ARBA00001947"/>
    </source>
</evidence>
<dbReference type="EC" id="1.4.3.-" evidence="11"/>
<dbReference type="NCBIfam" id="NF008559">
    <property type="entry name" value="PRK11504.1"/>
    <property type="match status" value="1"/>
</dbReference>
<reference evidence="16" key="1">
    <citation type="journal article" date="2019" name="Int. J. Syst. Evol. Microbiol.">
        <title>The Global Catalogue of Microorganisms (GCM) 10K type strain sequencing project: providing services to taxonomists for standard genome sequencing and annotation.</title>
        <authorList>
            <consortium name="The Broad Institute Genomics Platform"/>
            <consortium name="The Broad Institute Genome Sequencing Center for Infectious Disease"/>
            <person name="Wu L."/>
            <person name="Ma J."/>
        </authorList>
    </citation>
    <scope>NUCLEOTIDE SEQUENCE [LARGE SCALE GENOMIC DNA]</scope>
    <source>
        <strain evidence="16">CCUG 61697</strain>
    </source>
</reference>
<comment type="PTM">
    <text evidence="11">Topaquinone (TPQ) is generated by copper-dependent autoxidation of a specific tyrosyl residue.</text>
</comment>
<dbReference type="Gene3D" id="3.10.450.40">
    <property type="match status" value="2"/>
</dbReference>
<dbReference type="InterPro" id="IPR000269">
    <property type="entry name" value="Cu_amine_oxidase"/>
</dbReference>
<evidence type="ECO:0000313" key="15">
    <source>
        <dbReference type="EMBL" id="MFD0987978.1"/>
    </source>
</evidence>
<name>A0ABW3JEK0_9HYPH</name>
<dbReference type="PANTHER" id="PTHR10638">
    <property type="entry name" value="COPPER AMINE OXIDASE"/>
    <property type="match status" value="1"/>
</dbReference>
<dbReference type="SUPFAM" id="SSF54416">
    <property type="entry name" value="Amine oxidase N-terminal region"/>
    <property type="match status" value="2"/>
</dbReference>
<evidence type="ECO:0000259" key="12">
    <source>
        <dbReference type="Pfam" id="PF01179"/>
    </source>
</evidence>